<dbReference type="Proteomes" id="UP000002866">
    <property type="component" value="Chromosome 4"/>
</dbReference>
<evidence type="ECO:0000256" key="6">
    <source>
        <dbReference type="ARBA" id="ARBA00022989"/>
    </source>
</evidence>
<dbReference type="GO" id="GO:0015819">
    <property type="term" value="P:lysine transport"/>
    <property type="evidence" value="ECO:0007669"/>
    <property type="project" value="EnsemblFungi"/>
</dbReference>
<comment type="similarity">
    <text evidence="2 8">Belongs to the battenin family.</text>
</comment>
<dbReference type="Gene3D" id="1.20.1250.20">
    <property type="entry name" value="MFS general substrate transporter like domains"/>
    <property type="match status" value="1"/>
</dbReference>
<feature type="transmembrane region" description="Helical" evidence="8">
    <location>
        <begin position="319"/>
        <end position="343"/>
    </location>
</feature>
<keyword evidence="5" id="KW-0029">Amino-acid transport</keyword>
<dbReference type="Pfam" id="PF02487">
    <property type="entry name" value="CLN3"/>
    <property type="match status" value="1"/>
</dbReference>
<dbReference type="OrthoDB" id="5965864at2759"/>
<evidence type="ECO:0000256" key="5">
    <source>
        <dbReference type="ARBA" id="ARBA00022970"/>
    </source>
</evidence>
<dbReference type="GO" id="GO:0012505">
    <property type="term" value="C:endomembrane system"/>
    <property type="evidence" value="ECO:0007669"/>
    <property type="project" value="UniProtKB-SubCell"/>
</dbReference>
<protein>
    <recommendedName>
        <fullName evidence="8">Protein BTN</fullName>
    </recommendedName>
</protein>
<evidence type="ECO:0000256" key="1">
    <source>
        <dbReference type="ARBA" id="ARBA00004127"/>
    </source>
</evidence>
<feature type="transmembrane region" description="Helical" evidence="8">
    <location>
        <begin position="69"/>
        <end position="87"/>
    </location>
</feature>
<proteinExistence type="inferred from homology"/>
<dbReference type="FunCoup" id="I2H3R4">
    <property type="interactions" value="128"/>
</dbReference>
<dbReference type="InterPro" id="IPR036259">
    <property type="entry name" value="MFS_trans_sf"/>
</dbReference>
<keyword evidence="10" id="KW-1185">Reference proteome</keyword>
<keyword evidence="6 8" id="KW-1133">Transmembrane helix</keyword>
<feature type="transmembrane region" description="Helical" evidence="8">
    <location>
        <begin position="144"/>
        <end position="174"/>
    </location>
</feature>
<dbReference type="GO" id="GO:0000324">
    <property type="term" value="C:fungal-type vacuole"/>
    <property type="evidence" value="ECO:0007669"/>
    <property type="project" value="EnsemblFungi"/>
</dbReference>
<dbReference type="KEGG" id="tbl:TBLA_0D05230"/>
<dbReference type="STRING" id="1071380.I2H3R4"/>
<dbReference type="EMBL" id="HE806319">
    <property type="protein sequence ID" value="CCH61016.1"/>
    <property type="molecule type" value="Genomic_DNA"/>
</dbReference>
<dbReference type="PANTHER" id="PTHR10981:SF0">
    <property type="entry name" value="BATTENIN"/>
    <property type="match status" value="1"/>
</dbReference>
<dbReference type="PRINTS" id="PR01315">
    <property type="entry name" value="BATTENIN"/>
</dbReference>
<dbReference type="OMA" id="WLCNWQV"/>
<reference evidence="9 10" key="1">
    <citation type="journal article" date="2011" name="Proc. Natl. Acad. Sci. U.S.A.">
        <title>Evolutionary erosion of yeast sex chromosomes by mating-type switching accidents.</title>
        <authorList>
            <person name="Gordon J.L."/>
            <person name="Armisen D."/>
            <person name="Proux-Wera E."/>
            <person name="Oheigeartaigh S.S."/>
            <person name="Byrne K.P."/>
            <person name="Wolfe K.H."/>
        </authorList>
    </citation>
    <scope>NUCLEOTIDE SEQUENCE [LARGE SCALE GENOMIC DNA]</scope>
    <source>
        <strain evidence="10">ATCC 34711 / CBS 6284 / DSM 70876 / NBRC 10599 / NRRL Y-10934 / UCD 77-7</strain>
    </source>
</reference>
<keyword evidence="3" id="KW-0813">Transport</keyword>
<evidence type="ECO:0000256" key="3">
    <source>
        <dbReference type="ARBA" id="ARBA00022448"/>
    </source>
</evidence>
<dbReference type="GeneID" id="14496052"/>
<evidence type="ECO:0000256" key="7">
    <source>
        <dbReference type="ARBA" id="ARBA00023136"/>
    </source>
</evidence>
<feature type="transmembrane region" description="Helical" evidence="8">
    <location>
        <begin position="6"/>
        <end position="27"/>
    </location>
</feature>
<feature type="transmembrane region" description="Helical" evidence="8">
    <location>
        <begin position="355"/>
        <end position="376"/>
    </location>
</feature>
<feature type="transmembrane region" description="Helical" evidence="8">
    <location>
        <begin position="39"/>
        <end position="57"/>
    </location>
</feature>
<feature type="transmembrane region" description="Helical" evidence="8">
    <location>
        <begin position="221"/>
        <end position="242"/>
    </location>
</feature>
<dbReference type="RefSeq" id="XP_004180535.1">
    <property type="nucleotide sequence ID" value="XM_004180487.1"/>
</dbReference>
<evidence type="ECO:0000313" key="10">
    <source>
        <dbReference type="Proteomes" id="UP000002866"/>
    </source>
</evidence>
<evidence type="ECO:0000313" key="9">
    <source>
        <dbReference type="EMBL" id="CCH61016.1"/>
    </source>
</evidence>
<evidence type="ECO:0000256" key="8">
    <source>
        <dbReference type="RuleBase" id="RU361113"/>
    </source>
</evidence>
<accession>I2H3R4</accession>
<dbReference type="HOGENOM" id="CLU_029663_1_2_1"/>
<gene>
    <name evidence="9" type="primary">TBLA0D05230</name>
    <name evidence="9" type="ORF">TBLA_0D05230</name>
</gene>
<dbReference type="AlphaFoldDB" id="I2H3R4"/>
<dbReference type="GO" id="GO:0051453">
    <property type="term" value="P:regulation of intracellular pH"/>
    <property type="evidence" value="ECO:0007669"/>
    <property type="project" value="EnsemblFungi"/>
</dbReference>
<keyword evidence="7 8" id="KW-0472">Membrane</keyword>
<organism evidence="9 10">
    <name type="scientific">Henningerozyma blattae (strain ATCC 34711 / CBS 6284 / DSM 70876 / NBRC 10599 / NRRL Y-10934 / UCD 77-7)</name>
    <name type="common">Yeast</name>
    <name type="synonym">Tetrapisispora blattae</name>
    <dbReference type="NCBI Taxonomy" id="1071380"/>
    <lineage>
        <taxon>Eukaryota</taxon>
        <taxon>Fungi</taxon>
        <taxon>Dikarya</taxon>
        <taxon>Ascomycota</taxon>
        <taxon>Saccharomycotina</taxon>
        <taxon>Saccharomycetes</taxon>
        <taxon>Saccharomycetales</taxon>
        <taxon>Saccharomycetaceae</taxon>
        <taxon>Henningerozyma</taxon>
    </lineage>
</organism>
<feature type="transmembrane region" description="Helical" evidence="8">
    <location>
        <begin position="262"/>
        <end position="279"/>
    </location>
</feature>
<evidence type="ECO:0000256" key="4">
    <source>
        <dbReference type="ARBA" id="ARBA00022692"/>
    </source>
</evidence>
<dbReference type="InParanoid" id="I2H3R4"/>
<dbReference type="SUPFAM" id="SSF103473">
    <property type="entry name" value="MFS general substrate transporter"/>
    <property type="match status" value="1"/>
</dbReference>
<dbReference type="GO" id="GO:1903826">
    <property type="term" value="P:L-arginine transmembrane transport"/>
    <property type="evidence" value="ECO:0007669"/>
    <property type="project" value="EnsemblFungi"/>
</dbReference>
<evidence type="ECO:0000256" key="2">
    <source>
        <dbReference type="ARBA" id="ARBA00007467"/>
    </source>
</evidence>
<sequence>MKPNYVYFWIFGLLNNVLYVVILSAAFDIAGPSLPKTTILLADILPCFIIKIISPFISTSDSKNSFLNYKNRILALIISSISGMILVSRAKVNLTVAIIGICMASASSGFGETTFLQLTAAYGNTALQGWSSGTGMAGLFGSGFYLLLTSILNFSVNFSLILFSILPLGFLLYFKLPTTKTSSYTLLEEENMEEIEISDSVPTTFSKNTIINTLKKLQTLFIPYMLPLTTVYLFEYLINQAVSPTLLFPIDPDQKHLFFKKIQRYVYYIQCIISVRCVYCRSTSHLIRLRNLYLISTLQFINLNIAISQSWFFIFKSPFWILIFMFYQGFMGGASYVNTFLNIMDDITNKRDQEFALGATSIADALGILIAALIGLKLEPTLCNHQVNTGRNWCTLE</sequence>
<keyword evidence="4 8" id="KW-0812">Transmembrane</keyword>
<dbReference type="eggNOG" id="KOG3880">
    <property type="taxonomic scope" value="Eukaryota"/>
</dbReference>
<feature type="transmembrane region" description="Helical" evidence="8">
    <location>
        <begin position="291"/>
        <end position="313"/>
    </location>
</feature>
<dbReference type="InterPro" id="IPR003492">
    <property type="entry name" value="Battenin_disease_Cln3"/>
</dbReference>
<dbReference type="GO" id="GO:0005774">
    <property type="term" value="C:vacuolar membrane"/>
    <property type="evidence" value="ECO:0007669"/>
    <property type="project" value="UniProtKB-SubCell"/>
</dbReference>
<feature type="transmembrane region" description="Helical" evidence="8">
    <location>
        <begin position="94"/>
        <end position="111"/>
    </location>
</feature>
<name>I2H3R4_HENB6</name>
<dbReference type="PANTHER" id="PTHR10981">
    <property type="entry name" value="BATTENIN"/>
    <property type="match status" value="1"/>
</dbReference>
<comment type="subcellular location">
    <subcellularLocation>
        <location evidence="1">Endomembrane system</location>
        <topology evidence="1">Multi-pass membrane protein</topology>
    </subcellularLocation>
    <subcellularLocation>
        <location evidence="8">Vacuole membrane</location>
        <topology evidence="8">Multi-pass membrane protein</topology>
    </subcellularLocation>
</comment>
<keyword evidence="8" id="KW-0926">Vacuole</keyword>